<keyword evidence="4 9" id="KW-0812">Transmembrane</keyword>
<keyword evidence="12" id="KW-0675">Receptor</keyword>
<gene>
    <name evidence="12" type="ORF">ACFQ39_05345</name>
</gene>
<dbReference type="SUPFAM" id="SSF49464">
    <property type="entry name" value="Carboxypeptidase regulatory domain-like"/>
    <property type="match status" value="1"/>
</dbReference>
<evidence type="ECO:0000313" key="13">
    <source>
        <dbReference type="Proteomes" id="UP001597201"/>
    </source>
</evidence>
<dbReference type="InterPro" id="IPR012910">
    <property type="entry name" value="Plug_dom"/>
</dbReference>
<feature type="chain" id="PRO_5045339717" evidence="10">
    <location>
        <begin position="22"/>
        <end position="879"/>
    </location>
</feature>
<evidence type="ECO:0000256" key="4">
    <source>
        <dbReference type="ARBA" id="ARBA00022692"/>
    </source>
</evidence>
<comment type="subcellular location">
    <subcellularLocation>
        <location evidence="1 9">Cell outer membrane</location>
        <topology evidence="1 9">Multi-pass membrane protein</topology>
    </subcellularLocation>
</comment>
<keyword evidence="13" id="KW-1185">Reference proteome</keyword>
<evidence type="ECO:0000256" key="10">
    <source>
        <dbReference type="SAM" id="SignalP"/>
    </source>
</evidence>
<dbReference type="PANTHER" id="PTHR30069:SF50">
    <property type="entry name" value="TONB-DEPENDENT RECEPTOR HI_1217-RELATED"/>
    <property type="match status" value="1"/>
</dbReference>
<dbReference type="Proteomes" id="UP001597201">
    <property type="component" value="Unassembled WGS sequence"/>
</dbReference>
<dbReference type="EMBL" id="JBHTMY010000002">
    <property type="protein sequence ID" value="MFD1315032.1"/>
    <property type="molecule type" value="Genomic_DNA"/>
</dbReference>
<dbReference type="PROSITE" id="PS52016">
    <property type="entry name" value="TONB_DEPENDENT_REC_3"/>
    <property type="match status" value="1"/>
</dbReference>
<evidence type="ECO:0000256" key="1">
    <source>
        <dbReference type="ARBA" id="ARBA00004571"/>
    </source>
</evidence>
<dbReference type="InterPro" id="IPR008969">
    <property type="entry name" value="CarboxyPept-like_regulatory"/>
</dbReference>
<feature type="signal peptide" evidence="10">
    <location>
        <begin position="1"/>
        <end position="21"/>
    </location>
</feature>
<proteinExistence type="inferred from homology"/>
<evidence type="ECO:0000256" key="3">
    <source>
        <dbReference type="ARBA" id="ARBA00022452"/>
    </source>
</evidence>
<name>A0ABW3XZN2_9FLAO</name>
<dbReference type="Gene3D" id="2.40.170.20">
    <property type="entry name" value="TonB-dependent receptor, beta-barrel domain"/>
    <property type="match status" value="1"/>
</dbReference>
<dbReference type="RefSeq" id="WP_377176956.1">
    <property type="nucleotide sequence ID" value="NZ_JBHTMY010000002.1"/>
</dbReference>
<feature type="domain" description="TonB-dependent receptor plug" evidence="11">
    <location>
        <begin position="121"/>
        <end position="229"/>
    </location>
</feature>
<comment type="similarity">
    <text evidence="9">Belongs to the TonB-dependent receptor family.</text>
</comment>
<keyword evidence="7 9" id="KW-0472">Membrane</keyword>
<dbReference type="PANTHER" id="PTHR30069">
    <property type="entry name" value="TONB-DEPENDENT OUTER MEMBRANE RECEPTOR"/>
    <property type="match status" value="1"/>
</dbReference>
<keyword evidence="5 10" id="KW-0732">Signal</keyword>
<reference evidence="13" key="1">
    <citation type="journal article" date="2019" name="Int. J. Syst. Evol. Microbiol.">
        <title>The Global Catalogue of Microorganisms (GCM) 10K type strain sequencing project: providing services to taxonomists for standard genome sequencing and annotation.</title>
        <authorList>
            <consortium name="The Broad Institute Genomics Platform"/>
            <consortium name="The Broad Institute Genome Sequencing Center for Infectious Disease"/>
            <person name="Wu L."/>
            <person name="Ma J."/>
        </authorList>
    </citation>
    <scope>NUCLEOTIDE SEQUENCE [LARGE SCALE GENOMIC DNA]</scope>
    <source>
        <strain evidence="13">CCUG 61485</strain>
    </source>
</reference>
<keyword evidence="3 9" id="KW-1134">Transmembrane beta strand</keyword>
<organism evidence="12 13">
    <name type="scientific">Namhaeicola litoreus</name>
    <dbReference type="NCBI Taxonomy" id="1052145"/>
    <lineage>
        <taxon>Bacteria</taxon>
        <taxon>Pseudomonadati</taxon>
        <taxon>Bacteroidota</taxon>
        <taxon>Flavobacteriia</taxon>
        <taxon>Flavobacteriales</taxon>
        <taxon>Flavobacteriaceae</taxon>
        <taxon>Namhaeicola</taxon>
    </lineage>
</organism>
<dbReference type="InterPro" id="IPR036942">
    <property type="entry name" value="Beta-barrel_TonB_sf"/>
</dbReference>
<dbReference type="InterPro" id="IPR037066">
    <property type="entry name" value="Plug_dom_sf"/>
</dbReference>
<evidence type="ECO:0000313" key="12">
    <source>
        <dbReference type="EMBL" id="MFD1315032.1"/>
    </source>
</evidence>
<dbReference type="Pfam" id="PF07715">
    <property type="entry name" value="Plug"/>
    <property type="match status" value="1"/>
</dbReference>
<dbReference type="Gene3D" id="2.60.40.1120">
    <property type="entry name" value="Carboxypeptidase-like, regulatory domain"/>
    <property type="match status" value="1"/>
</dbReference>
<dbReference type="SUPFAM" id="SSF56935">
    <property type="entry name" value="Porins"/>
    <property type="match status" value="1"/>
</dbReference>
<evidence type="ECO:0000256" key="5">
    <source>
        <dbReference type="ARBA" id="ARBA00022729"/>
    </source>
</evidence>
<sequence length="879" mass="97648">MKNFTKFFTVILFFTGTVLFAQTTITGSVKDENGSLPGANVVVKGTSNGTTTDFDGNFSLEVNNGKGALEISFIGLATKSVSFNATGQPINLGAILLSADDNVLQEVVLVGTGVIDLAEGRETPIAVSTIKIKEIQTKIGAQDITASMVNTPSVYVAGQAGGFGDSRIAVRGFGQDNTAFLLNGQPINGMEDGLMYWSNWSGMSDIANGIQIQRGLGSSKLAISSVGGTVNFVTKATEQREGGFFQTGIANDSYFKNTLGYSTGILDNGWGVTAMLTHWQGDGYNDGTKGQGQNYFLSIGYKLSESHNFNFLITGAPQWHDQNFTKSISTYLEYGKKYNNNWGTLNGKYETERRNFYHKPVANLNWDWKIDETSNLSTVLYASWGRGGGTGNYGSRVRTEDGLVDFDAIVANNNAAGGEGMFGNGTYLVRASMNNHNWYGLVSNYEKELNENLTLNVGADLRTYYGTHFRQVENFLELNSWTESRSLRDDTHQRVTDPVFNTVTESFAANPWTATFNTMPEDQRIDYDNSERISYGGIFGQLEYANEIFSAFFQGAVSTQSHQRFDRYDYLPEYEDSEKVNNVGYNLKGGGSFRINDQNQVYANTGYYSRQPYHDNIYLDFTNEINPLTENEKIFGLEAGYSFRSRIFNANVNLYRTSWKDRVTTNSRITQGEETIGGIVVPEGTQIFITNEGVEQLHTGLELDFGVRPIDNLNVRGFLSVGNWEYKGEVFTTIRDEDRNVLDRDGQDVDGGKVGDAAQFTAGLGLNYRIIERLSVDFDWRYYDNLYATVSARKKNLELPSYNLADFGISYGLPLGSSGKKSIDFRVNVNNVFDTEYLSELRSANFAEAGDETYKGINVSNQGYFGWGRTWNASARFNF</sequence>
<evidence type="ECO:0000256" key="7">
    <source>
        <dbReference type="ARBA" id="ARBA00023136"/>
    </source>
</evidence>
<keyword evidence="8 9" id="KW-0998">Cell outer membrane</keyword>
<dbReference type="Pfam" id="PF13715">
    <property type="entry name" value="CarbopepD_reg_2"/>
    <property type="match status" value="1"/>
</dbReference>
<protein>
    <submittedName>
        <fullName evidence="12">TonB-dependent receptor</fullName>
    </submittedName>
</protein>
<evidence type="ECO:0000256" key="2">
    <source>
        <dbReference type="ARBA" id="ARBA00022448"/>
    </source>
</evidence>
<evidence type="ECO:0000259" key="11">
    <source>
        <dbReference type="Pfam" id="PF07715"/>
    </source>
</evidence>
<dbReference type="PROSITE" id="PS01156">
    <property type="entry name" value="TONB_DEPENDENT_REC_2"/>
    <property type="match status" value="1"/>
</dbReference>
<dbReference type="InterPro" id="IPR010917">
    <property type="entry name" value="TonB_rcpt_CS"/>
</dbReference>
<accession>A0ABW3XZN2</accession>
<dbReference type="InterPro" id="IPR039426">
    <property type="entry name" value="TonB-dep_rcpt-like"/>
</dbReference>
<evidence type="ECO:0000256" key="8">
    <source>
        <dbReference type="ARBA" id="ARBA00023237"/>
    </source>
</evidence>
<dbReference type="Gene3D" id="2.170.130.10">
    <property type="entry name" value="TonB-dependent receptor, plug domain"/>
    <property type="match status" value="1"/>
</dbReference>
<evidence type="ECO:0000256" key="9">
    <source>
        <dbReference type="PROSITE-ProRule" id="PRU01360"/>
    </source>
</evidence>
<keyword evidence="6" id="KW-0798">TonB box</keyword>
<keyword evidence="2 9" id="KW-0813">Transport</keyword>
<comment type="caution">
    <text evidence="12">The sequence shown here is derived from an EMBL/GenBank/DDBJ whole genome shotgun (WGS) entry which is preliminary data.</text>
</comment>
<evidence type="ECO:0000256" key="6">
    <source>
        <dbReference type="ARBA" id="ARBA00023077"/>
    </source>
</evidence>